<name>A0A9P5IVL5_9HELO</name>
<reference evidence="2 3" key="1">
    <citation type="journal article" date="2020" name="Genome Biol. Evol.">
        <title>Comparative genomics of Sclerotiniaceae.</title>
        <authorList>
            <person name="Valero Jimenez C.A."/>
            <person name="Steentjes M."/>
            <person name="Scholten O.E."/>
            <person name="Van Kan J.A.L."/>
        </authorList>
    </citation>
    <scope>NUCLEOTIDE SEQUENCE [LARGE SCALE GENOMIC DNA]</scope>
    <source>
        <strain evidence="2 3">MUCL 94</strain>
    </source>
</reference>
<dbReference type="Proteomes" id="UP000710849">
    <property type="component" value="Unassembled WGS sequence"/>
</dbReference>
<gene>
    <name evidence="2" type="ORF">EAE97_001635</name>
</gene>
<comment type="caution">
    <text evidence="2">The sequence shown here is derived from an EMBL/GenBank/DDBJ whole genome shotgun (WGS) entry which is preliminary data.</text>
</comment>
<proteinExistence type="predicted"/>
<dbReference type="GeneID" id="62145224"/>
<feature type="region of interest" description="Disordered" evidence="1">
    <location>
        <begin position="63"/>
        <end position="94"/>
    </location>
</feature>
<protein>
    <submittedName>
        <fullName evidence="2">Uncharacterized protein</fullName>
    </submittedName>
</protein>
<evidence type="ECO:0000313" key="2">
    <source>
        <dbReference type="EMBL" id="KAF7952138.1"/>
    </source>
</evidence>
<dbReference type="AlphaFoldDB" id="A0A9P5IVL5"/>
<keyword evidence="3" id="KW-1185">Reference proteome</keyword>
<evidence type="ECO:0000313" key="3">
    <source>
        <dbReference type="Proteomes" id="UP000710849"/>
    </source>
</evidence>
<sequence length="94" mass="10688">MAYSMLPAYVEVQIPHSQLHALWSMEFPEMLKKFPPAYDGQQASWSWYIPMPWTWEAPLFSTHSSTHDGPASGSFASSNPWKLIGNISMPQFTP</sequence>
<evidence type="ECO:0000256" key="1">
    <source>
        <dbReference type="SAM" id="MobiDB-lite"/>
    </source>
</evidence>
<accession>A0A9P5IVL5</accession>
<organism evidence="2 3">
    <name type="scientific">Botrytis byssoidea</name>
    <dbReference type="NCBI Taxonomy" id="139641"/>
    <lineage>
        <taxon>Eukaryota</taxon>
        <taxon>Fungi</taxon>
        <taxon>Dikarya</taxon>
        <taxon>Ascomycota</taxon>
        <taxon>Pezizomycotina</taxon>
        <taxon>Leotiomycetes</taxon>
        <taxon>Helotiales</taxon>
        <taxon>Sclerotiniaceae</taxon>
        <taxon>Botrytis</taxon>
    </lineage>
</organism>
<dbReference type="EMBL" id="RCSW01000003">
    <property type="protein sequence ID" value="KAF7952138.1"/>
    <property type="molecule type" value="Genomic_DNA"/>
</dbReference>
<dbReference type="RefSeq" id="XP_038736704.1">
    <property type="nucleotide sequence ID" value="XM_038872146.1"/>
</dbReference>